<keyword evidence="1" id="KW-1133">Transmembrane helix</keyword>
<dbReference type="KEGG" id="lri:NCTC12151_03379"/>
<keyword evidence="3" id="KW-0378">Hydrolase</keyword>
<feature type="transmembrane region" description="Helical" evidence="1">
    <location>
        <begin position="38"/>
        <end position="58"/>
    </location>
</feature>
<dbReference type="GO" id="GO:0006508">
    <property type="term" value="P:proteolysis"/>
    <property type="evidence" value="ECO:0007669"/>
    <property type="project" value="UniProtKB-KW"/>
</dbReference>
<organism evidence="3 4">
    <name type="scientific">Leminorella richardii</name>
    <dbReference type="NCBI Taxonomy" id="158841"/>
    <lineage>
        <taxon>Bacteria</taxon>
        <taxon>Pseudomonadati</taxon>
        <taxon>Pseudomonadota</taxon>
        <taxon>Gammaproteobacteria</taxon>
        <taxon>Enterobacterales</taxon>
        <taxon>Budviciaceae</taxon>
        <taxon>Leminorella</taxon>
    </lineage>
</organism>
<dbReference type="InterPro" id="IPR052710">
    <property type="entry name" value="CAAX_protease"/>
</dbReference>
<dbReference type="GO" id="GO:0004175">
    <property type="term" value="F:endopeptidase activity"/>
    <property type="evidence" value="ECO:0007669"/>
    <property type="project" value="UniProtKB-ARBA"/>
</dbReference>
<feature type="transmembrane region" description="Helical" evidence="1">
    <location>
        <begin position="107"/>
        <end position="124"/>
    </location>
</feature>
<reference evidence="3 4" key="1">
    <citation type="submission" date="2018-06" db="EMBL/GenBank/DDBJ databases">
        <authorList>
            <consortium name="Pathogen Informatics"/>
            <person name="Doyle S."/>
        </authorList>
    </citation>
    <scope>NUCLEOTIDE SEQUENCE [LARGE SCALE GENOMIC DNA]</scope>
    <source>
        <strain evidence="3 4">NCTC12151</strain>
    </source>
</reference>
<feature type="transmembrane region" description="Helical" evidence="1">
    <location>
        <begin position="221"/>
        <end position="240"/>
    </location>
</feature>
<gene>
    <name evidence="3" type="ORF">NCTC12151_03379</name>
</gene>
<dbReference type="Proteomes" id="UP000249005">
    <property type="component" value="Chromosome 1"/>
</dbReference>
<feature type="transmembrane region" description="Helical" evidence="1">
    <location>
        <begin position="136"/>
        <end position="155"/>
    </location>
</feature>
<evidence type="ECO:0000256" key="1">
    <source>
        <dbReference type="SAM" id="Phobius"/>
    </source>
</evidence>
<dbReference type="InterPro" id="IPR003675">
    <property type="entry name" value="Rce1/LyrA-like_dom"/>
</dbReference>
<protein>
    <submittedName>
        <fullName evidence="3">CAAX amino terminal protease self- immunity</fullName>
    </submittedName>
</protein>
<feature type="transmembrane region" description="Helical" evidence="1">
    <location>
        <begin position="164"/>
        <end position="189"/>
    </location>
</feature>
<dbReference type="PANTHER" id="PTHR36435">
    <property type="entry name" value="SLR1288 PROTEIN"/>
    <property type="match status" value="1"/>
</dbReference>
<evidence type="ECO:0000313" key="3">
    <source>
        <dbReference type="EMBL" id="SQI44027.1"/>
    </source>
</evidence>
<dbReference type="Pfam" id="PF02517">
    <property type="entry name" value="Rce1-like"/>
    <property type="match status" value="1"/>
</dbReference>
<dbReference type="EMBL" id="LS483470">
    <property type="protein sequence ID" value="SQI44027.1"/>
    <property type="molecule type" value="Genomic_DNA"/>
</dbReference>
<name>A0A2X4UVY2_9GAMM</name>
<keyword evidence="1" id="KW-0812">Transmembrane</keyword>
<keyword evidence="4" id="KW-1185">Reference proteome</keyword>
<dbReference type="GO" id="GO:0080120">
    <property type="term" value="P:CAAX-box protein maturation"/>
    <property type="evidence" value="ECO:0007669"/>
    <property type="project" value="UniProtKB-ARBA"/>
</dbReference>
<evidence type="ECO:0000313" key="4">
    <source>
        <dbReference type="Proteomes" id="UP000249005"/>
    </source>
</evidence>
<proteinExistence type="predicted"/>
<keyword evidence="3" id="KW-0645">Protease</keyword>
<feature type="transmembrane region" description="Helical" evidence="1">
    <location>
        <begin position="64"/>
        <end position="87"/>
    </location>
</feature>
<feature type="domain" description="CAAX prenyl protease 2/Lysostaphin resistance protein A-like" evidence="2">
    <location>
        <begin position="143"/>
        <end position="233"/>
    </location>
</feature>
<dbReference type="PANTHER" id="PTHR36435:SF1">
    <property type="entry name" value="CAAX AMINO TERMINAL PROTEASE FAMILY PROTEIN"/>
    <property type="match status" value="1"/>
</dbReference>
<feature type="transmembrane region" description="Helical" evidence="1">
    <location>
        <begin position="195"/>
        <end position="214"/>
    </location>
</feature>
<evidence type="ECO:0000259" key="2">
    <source>
        <dbReference type="Pfam" id="PF02517"/>
    </source>
</evidence>
<accession>A0A2X4UVY2</accession>
<dbReference type="AlphaFoldDB" id="A0A2X4UVY2"/>
<sequence>MLIETNMPSNGCGLELACIWQGQSASNMNNQLDRAHHTFFCLAAFVCWYVLSYAALLIPGYSSLYQSGLAVVVMHLCLLLPCALIFWHQYSKRYFFLPLGRLAWRDLPMPILALFGLVVVHALFGRAEPWIGELPAYSPMVKVALAITFVVLAPINEEIIFRGLLLNASIGWGPHAKTAGIVSTSLIFSLIHSQYVMPTTFVWLFIFSAMLCVVRIHTRGLIVPIILHGMFNGLSAAATLL</sequence>
<keyword evidence="1" id="KW-0472">Membrane</keyword>